<evidence type="ECO:0000313" key="3">
    <source>
        <dbReference type="Proteomes" id="UP000807353"/>
    </source>
</evidence>
<dbReference type="Proteomes" id="UP000807353">
    <property type="component" value="Unassembled WGS sequence"/>
</dbReference>
<organism evidence="2 3">
    <name type="scientific">Collybia nuda</name>
    <dbReference type="NCBI Taxonomy" id="64659"/>
    <lineage>
        <taxon>Eukaryota</taxon>
        <taxon>Fungi</taxon>
        <taxon>Dikarya</taxon>
        <taxon>Basidiomycota</taxon>
        <taxon>Agaricomycotina</taxon>
        <taxon>Agaricomycetes</taxon>
        <taxon>Agaricomycetidae</taxon>
        <taxon>Agaricales</taxon>
        <taxon>Tricholomatineae</taxon>
        <taxon>Clitocybaceae</taxon>
        <taxon>Collybia</taxon>
    </lineage>
</organism>
<sequence>MSSASMTASTPAVVAAGSSRASSPTGLYVPVHKRTGSSSSSSRSSSTTRSEASAPSERAACKLLPTTPPHAPPLTYLSLAPAPAATAHPLVYSRDALLGLMHSPLARLPLGTRESLRAAFPELVTNRRQRKALEYHTHIQSQVQVQVHAQPQPQPQPQAQRQARLQSKSFFPFVRVQPRRNRPAGRAPERRRNATKVVDEASWRGRRVVPVPIAV</sequence>
<dbReference type="EMBL" id="MU150312">
    <property type="protein sequence ID" value="KAF9459641.1"/>
    <property type="molecule type" value="Genomic_DNA"/>
</dbReference>
<evidence type="ECO:0000313" key="2">
    <source>
        <dbReference type="EMBL" id="KAF9459641.1"/>
    </source>
</evidence>
<evidence type="ECO:0000256" key="1">
    <source>
        <dbReference type="SAM" id="MobiDB-lite"/>
    </source>
</evidence>
<feature type="compositionally biased region" description="Low complexity" evidence="1">
    <location>
        <begin position="37"/>
        <end position="58"/>
    </location>
</feature>
<feature type="region of interest" description="Disordered" evidence="1">
    <location>
        <begin position="1"/>
        <end position="67"/>
    </location>
</feature>
<feature type="compositionally biased region" description="Basic and acidic residues" evidence="1">
    <location>
        <begin position="187"/>
        <end position="196"/>
    </location>
</feature>
<protein>
    <submittedName>
        <fullName evidence="2">Uncharacterized protein</fullName>
    </submittedName>
</protein>
<proteinExistence type="predicted"/>
<feature type="region of interest" description="Disordered" evidence="1">
    <location>
        <begin position="176"/>
        <end position="196"/>
    </location>
</feature>
<dbReference type="OrthoDB" id="2972209at2759"/>
<reference evidence="2" key="1">
    <citation type="submission" date="2020-11" db="EMBL/GenBank/DDBJ databases">
        <authorList>
            <consortium name="DOE Joint Genome Institute"/>
            <person name="Ahrendt S."/>
            <person name="Riley R."/>
            <person name="Andreopoulos W."/>
            <person name="Labutti K."/>
            <person name="Pangilinan J."/>
            <person name="Ruiz-Duenas F.J."/>
            <person name="Barrasa J.M."/>
            <person name="Sanchez-Garcia M."/>
            <person name="Camarero S."/>
            <person name="Miyauchi S."/>
            <person name="Serrano A."/>
            <person name="Linde D."/>
            <person name="Babiker R."/>
            <person name="Drula E."/>
            <person name="Ayuso-Fernandez I."/>
            <person name="Pacheco R."/>
            <person name="Padilla G."/>
            <person name="Ferreira P."/>
            <person name="Barriuso J."/>
            <person name="Kellner H."/>
            <person name="Castanera R."/>
            <person name="Alfaro M."/>
            <person name="Ramirez L."/>
            <person name="Pisabarro A.G."/>
            <person name="Kuo A."/>
            <person name="Tritt A."/>
            <person name="Lipzen A."/>
            <person name="He G."/>
            <person name="Yan M."/>
            <person name="Ng V."/>
            <person name="Cullen D."/>
            <person name="Martin F."/>
            <person name="Rosso M.-N."/>
            <person name="Henrissat B."/>
            <person name="Hibbett D."/>
            <person name="Martinez A.T."/>
            <person name="Grigoriev I.V."/>
        </authorList>
    </citation>
    <scope>NUCLEOTIDE SEQUENCE</scope>
    <source>
        <strain evidence="2">CBS 247.69</strain>
    </source>
</reference>
<feature type="compositionally biased region" description="Low complexity" evidence="1">
    <location>
        <begin position="1"/>
        <end position="23"/>
    </location>
</feature>
<name>A0A9P5Y1H1_9AGAR</name>
<keyword evidence="3" id="KW-1185">Reference proteome</keyword>
<accession>A0A9P5Y1H1</accession>
<gene>
    <name evidence="2" type="ORF">BDZ94DRAFT_996735</name>
</gene>
<comment type="caution">
    <text evidence="2">The sequence shown here is derived from an EMBL/GenBank/DDBJ whole genome shotgun (WGS) entry which is preliminary data.</text>
</comment>
<dbReference type="AlphaFoldDB" id="A0A9P5Y1H1"/>